<protein>
    <submittedName>
        <fullName evidence="1">Uncharacterized protein</fullName>
    </submittedName>
</protein>
<proteinExistence type="predicted"/>
<evidence type="ECO:0000313" key="2">
    <source>
        <dbReference type="Proteomes" id="UP000761264"/>
    </source>
</evidence>
<reference evidence="1" key="1">
    <citation type="submission" date="2020-03" db="EMBL/GenBank/DDBJ databases">
        <title>Genome of Pelagibius litoralis DSM 21314T.</title>
        <authorList>
            <person name="Wang G."/>
        </authorList>
    </citation>
    <scope>NUCLEOTIDE SEQUENCE</scope>
    <source>
        <strain evidence="1">DSM 21314</strain>
    </source>
</reference>
<dbReference type="EMBL" id="JAAQPH010000009">
    <property type="protein sequence ID" value="NIA69550.1"/>
    <property type="molecule type" value="Genomic_DNA"/>
</dbReference>
<name>A0A967EY45_9PROT</name>
<dbReference type="RefSeq" id="WP_167225266.1">
    <property type="nucleotide sequence ID" value="NZ_JAAQPH010000009.1"/>
</dbReference>
<gene>
    <name evidence="1" type="ORF">HBA54_13190</name>
</gene>
<dbReference type="AlphaFoldDB" id="A0A967EY45"/>
<organism evidence="1 2">
    <name type="scientific">Pelagibius litoralis</name>
    <dbReference type="NCBI Taxonomy" id="374515"/>
    <lineage>
        <taxon>Bacteria</taxon>
        <taxon>Pseudomonadati</taxon>
        <taxon>Pseudomonadota</taxon>
        <taxon>Alphaproteobacteria</taxon>
        <taxon>Rhodospirillales</taxon>
        <taxon>Rhodovibrionaceae</taxon>
        <taxon>Pelagibius</taxon>
    </lineage>
</organism>
<accession>A0A967EY45</accession>
<evidence type="ECO:0000313" key="1">
    <source>
        <dbReference type="EMBL" id="NIA69550.1"/>
    </source>
</evidence>
<comment type="caution">
    <text evidence="1">The sequence shown here is derived from an EMBL/GenBank/DDBJ whole genome shotgun (WGS) entry which is preliminary data.</text>
</comment>
<sequence>MASSRLSLFGYATRFDEQALPNHPSKKAFLEHYQPLHHIRALAAPGAAAVELIDHGALSGSQASGLIPVFTSDAPLKDWTPVPANELPFAQSGLAVLDKAHEGSVRCFFDPVLDMRLLWTKQRTGLPSGIISAVLPVPNVQEMAAILTSLRFVQSPESGIWSCLTPMPSLKVDLVLVEACTAEGWQDTATLDAPGCPCLALMARDTACYGMQESTFSSCERVSFSLMVNNTSCLITLLRLSNGLVLELVEAQK</sequence>
<dbReference type="Proteomes" id="UP000761264">
    <property type="component" value="Unassembled WGS sequence"/>
</dbReference>
<keyword evidence="2" id="KW-1185">Reference proteome</keyword>